<dbReference type="Gene3D" id="1.10.287.500">
    <property type="entry name" value="Helix hairpin bin"/>
    <property type="match status" value="1"/>
</dbReference>
<name>A0ABT1LCD2_9HYPH</name>
<dbReference type="RefSeq" id="WP_254742134.1">
    <property type="nucleotide sequence ID" value="NZ_JANCLU010000010.1"/>
</dbReference>
<evidence type="ECO:0000313" key="3">
    <source>
        <dbReference type="Proteomes" id="UP001205890"/>
    </source>
</evidence>
<feature type="region of interest" description="Disordered" evidence="1">
    <location>
        <begin position="152"/>
        <end position="198"/>
    </location>
</feature>
<dbReference type="Proteomes" id="UP001205890">
    <property type="component" value="Unassembled WGS sequence"/>
</dbReference>
<evidence type="ECO:0000313" key="2">
    <source>
        <dbReference type="EMBL" id="MCP8939167.1"/>
    </source>
</evidence>
<keyword evidence="3" id="KW-1185">Reference proteome</keyword>
<feature type="compositionally biased region" description="Basic and acidic residues" evidence="1">
    <location>
        <begin position="175"/>
        <end position="190"/>
    </location>
</feature>
<gene>
    <name evidence="2" type="ORF">NK718_11625</name>
</gene>
<protein>
    <submittedName>
        <fullName evidence="2">Protein phosphatase CheZ</fullName>
    </submittedName>
</protein>
<dbReference type="EMBL" id="JANCLU010000010">
    <property type="protein sequence ID" value="MCP8939167.1"/>
    <property type="molecule type" value="Genomic_DNA"/>
</dbReference>
<organism evidence="2 3">
    <name type="scientific">Alsobacter ponti</name>
    <dbReference type="NCBI Taxonomy" id="2962936"/>
    <lineage>
        <taxon>Bacteria</taxon>
        <taxon>Pseudomonadati</taxon>
        <taxon>Pseudomonadota</taxon>
        <taxon>Alphaproteobacteria</taxon>
        <taxon>Hyphomicrobiales</taxon>
        <taxon>Alsobacteraceae</taxon>
        <taxon>Alsobacter</taxon>
    </lineage>
</organism>
<evidence type="ECO:0000256" key="1">
    <source>
        <dbReference type="SAM" id="MobiDB-lite"/>
    </source>
</evidence>
<reference evidence="2 3" key="1">
    <citation type="submission" date="2022-07" db="EMBL/GenBank/DDBJ databases">
        <authorList>
            <person name="Li W.-J."/>
            <person name="Deng Q.-Q."/>
        </authorList>
    </citation>
    <scope>NUCLEOTIDE SEQUENCE [LARGE SCALE GENOMIC DNA]</scope>
    <source>
        <strain evidence="2 3">SYSU M60028</strain>
    </source>
</reference>
<proteinExistence type="predicted"/>
<comment type="caution">
    <text evidence="2">The sequence shown here is derived from an EMBL/GenBank/DDBJ whole genome shotgun (WGS) entry which is preliminary data.</text>
</comment>
<dbReference type="SUPFAM" id="SSF75708">
    <property type="entry name" value="Chemotaxis phosphatase CheZ"/>
    <property type="match status" value="1"/>
</dbReference>
<sequence>MSLHKVYRIERFGDAATGGPLRDTPQPDRVAASIMSEAERAALRDAVRAGAGLRRAAVELAAVIADTARAANAILAGAEEIDSAVDRLRITVRRGAGEADALDDIVDRTVEIFQACDFQDLTGQRIQNVVSILADLEARLGALGGAVGIAPPAPIDPRGGGRAAGGPLENGPRLPSDRGHLTQAEIDRVLRGPPNPRG</sequence>
<accession>A0ABT1LCD2</accession>